<dbReference type="InterPro" id="IPR056511">
    <property type="entry name" value="IDM1_C"/>
</dbReference>
<proteinExistence type="predicted"/>
<dbReference type="InterPro" id="IPR059153">
    <property type="entry name" value="NSD_PHD-1st"/>
</dbReference>
<dbReference type="PROSITE" id="PS01359">
    <property type="entry name" value="ZF_PHD_1"/>
    <property type="match status" value="1"/>
</dbReference>
<dbReference type="FunFam" id="3.30.40.10:FF:000413">
    <property type="entry name" value="PHD zinc finger protein"/>
    <property type="match status" value="1"/>
</dbReference>
<evidence type="ECO:0000313" key="9">
    <source>
        <dbReference type="EMBL" id="KZV26139.1"/>
    </source>
</evidence>
<evidence type="ECO:0000256" key="3">
    <source>
        <dbReference type="ARBA" id="ARBA00022771"/>
    </source>
</evidence>
<dbReference type="Proteomes" id="UP000250235">
    <property type="component" value="Unassembled WGS sequence"/>
</dbReference>
<dbReference type="InterPro" id="IPR001965">
    <property type="entry name" value="Znf_PHD"/>
</dbReference>
<dbReference type="InterPro" id="IPR013083">
    <property type="entry name" value="Znf_RING/FYVE/PHD"/>
</dbReference>
<feature type="region of interest" description="Disordered" evidence="7">
    <location>
        <begin position="209"/>
        <end position="243"/>
    </location>
</feature>
<dbReference type="OrthoDB" id="1903104at2759"/>
<dbReference type="AlphaFoldDB" id="A0A2Z7B3A3"/>
<evidence type="ECO:0000313" key="10">
    <source>
        <dbReference type="Proteomes" id="UP000250235"/>
    </source>
</evidence>
<accession>A0A2Z7B3A3</accession>
<dbReference type="EMBL" id="KV011785">
    <property type="protein sequence ID" value="KZV26139.1"/>
    <property type="molecule type" value="Genomic_DNA"/>
</dbReference>
<sequence length="1014" mass="111425">MLESVDNSETESCRNTMAEEVPVGSILEPVVACHDMDVCDDFHIGTPNGREEMDVVMNKTKTECLAAGETEQISDDTDLLQSKVTSNTRHDVDLSKSMPCSETQVQVAVPCTGVSVSSLREPFCESQNIEESVCMKGPIKEALNSEKPDSNEVLNDSTMESGGENHSVGVLDSNDLERCCVTIEVKEASDDFISNLYPKYKVEEMSNDDVYSEVSNPNPSPKHLTSSLTSSSQPRDVNAIDPGGCGEITSAFSQTSSAGENSCKEKHVQNYISKSVSPSRVAIEIPKNISTTGIRKITFKFSKRKEDYDSKITFPGKPIVHNEFQEDHNDVHSCFSAAHPSTCADPHKLSWNAHETIGGNEYADTPSPLSCARNKEMKMSKKIIPENYPTNVKKLLSTKILEGARVKYVSISGKKEIPGIIKDCGYLCGCSLCNFSKVVSAYEFELHAGTKSRHPNNHIYLENGKPIYGIIEELRTASVSSLDDVLKAVAGSSVNEEYFQVWKANLQYGNTVSSDDGPYPSKPFFQNGFSNSQPIEDGPYSTSDNYHHEVAVNQEDYTEAPVEQKRLLKKPRNTQSFSVWEKKKANKSGSKKRDNDLHKLLFMPNGLPDGTDLAYYAKGKRVLGGYKQGNGIICSCCNMELSPSQFEAHAGWSAKRQPYRHIYTSSGLTLHDIALMLANGQSLLTSGSDDMCAVCGDGGKLIICNGCPRAFHSACLSLQSHPGDDWHCNYCTDKVGPGSKTSRESKPIILRLARVVKAPEVETGGCVVCRSQDFSAVKFDDLTVILCDQCEKEYHVGCLRERGMCDLKELPKDKWFCSYDCDKIFGTLQLLASSGPEVIPTSVSASIFRKHAAVGLNITLQWHILSGKSRQPEHLLLLSQAAAIFRECFDPIVAKSGRDLIPVMVYGRNIAGQEFSGMYCVVLIVNSVVISAALLRIFGREAAELPLVATSKNNQGKGFFQALFSCIEGFLHSMSVKRIVLPAAEEAEPMWTKKLGFTRTSQEQKQKSGGGTRN</sequence>
<evidence type="ECO:0000256" key="5">
    <source>
        <dbReference type="ARBA" id="ARBA00023242"/>
    </source>
</evidence>
<dbReference type="PROSITE" id="PS50016">
    <property type="entry name" value="ZF_PHD_2"/>
    <property type="match status" value="1"/>
</dbReference>
<dbReference type="Gene3D" id="3.30.40.10">
    <property type="entry name" value="Zinc/RING finger domain, C3HC4 (zinc finger)"/>
    <property type="match status" value="2"/>
</dbReference>
<dbReference type="GO" id="GO:0008270">
    <property type="term" value="F:zinc ion binding"/>
    <property type="evidence" value="ECO:0007669"/>
    <property type="project" value="UniProtKB-KW"/>
</dbReference>
<dbReference type="InterPro" id="IPR016181">
    <property type="entry name" value="Acyl_CoA_acyltransferase"/>
</dbReference>
<dbReference type="InterPro" id="IPR032308">
    <property type="entry name" value="TDBD"/>
</dbReference>
<dbReference type="GO" id="GO:0042393">
    <property type="term" value="F:histone binding"/>
    <property type="evidence" value="ECO:0007669"/>
    <property type="project" value="TreeGrafter"/>
</dbReference>
<dbReference type="GO" id="GO:0005634">
    <property type="term" value="C:nucleus"/>
    <property type="evidence" value="ECO:0007669"/>
    <property type="project" value="UniProtKB-SubCell"/>
</dbReference>
<evidence type="ECO:0000256" key="1">
    <source>
        <dbReference type="ARBA" id="ARBA00004123"/>
    </source>
</evidence>
<dbReference type="InterPro" id="IPR011011">
    <property type="entry name" value="Znf_FYVE_PHD"/>
</dbReference>
<keyword evidence="2" id="KW-0479">Metal-binding</keyword>
<dbReference type="InterPro" id="IPR019786">
    <property type="entry name" value="Zinc_finger_PHD-type_CS"/>
</dbReference>
<comment type="subcellular location">
    <subcellularLocation>
        <location evidence="1">Nucleus</location>
    </subcellularLocation>
</comment>
<dbReference type="InterPro" id="IPR019787">
    <property type="entry name" value="Znf_PHD-finger"/>
</dbReference>
<organism evidence="9 10">
    <name type="scientific">Dorcoceras hygrometricum</name>
    <dbReference type="NCBI Taxonomy" id="472368"/>
    <lineage>
        <taxon>Eukaryota</taxon>
        <taxon>Viridiplantae</taxon>
        <taxon>Streptophyta</taxon>
        <taxon>Embryophyta</taxon>
        <taxon>Tracheophyta</taxon>
        <taxon>Spermatophyta</taxon>
        <taxon>Magnoliopsida</taxon>
        <taxon>eudicotyledons</taxon>
        <taxon>Gunneridae</taxon>
        <taxon>Pentapetalae</taxon>
        <taxon>asterids</taxon>
        <taxon>lamiids</taxon>
        <taxon>Lamiales</taxon>
        <taxon>Gesneriaceae</taxon>
        <taxon>Didymocarpoideae</taxon>
        <taxon>Trichosporeae</taxon>
        <taxon>Loxocarpinae</taxon>
        <taxon>Dorcoceras</taxon>
    </lineage>
</organism>
<dbReference type="GO" id="GO:0045944">
    <property type="term" value="P:positive regulation of transcription by RNA polymerase II"/>
    <property type="evidence" value="ECO:0007669"/>
    <property type="project" value="TreeGrafter"/>
</dbReference>
<keyword evidence="10" id="KW-1185">Reference proteome</keyword>
<keyword evidence="5" id="KW-0539">Nucleus</keyword>
<keyword evidence="4" id="KW-0862">Zinc</keyword>
<dbReference type="Pfam" id="PF16135">
    <property type="entry name" value="TDBD"/>
    <property type="match status" value="2"/>
</dbReference>
<dbReference type="SUPFAM" id="SSF55729">
    <property type="entry name" value="Acyl-CoA N-acyltransferases (Nat)"/>
    <property type="match status" value="1"/>
</dbReference>
<protein>
    <recommendedName>
        <fullName evidence="8">PHD-type domain-containing protein</fullName>
    </recommendedName>
</protein>
<keyword evidence="3 6" id="KW-0863">Zinc-finger</keyword>
<dbReference type="PANTHER" id="PTHR47025:SF7">
    <property type="entry name" value="ACYL-COA N-ACYLTRANSFERASE WITH RING_FYVE_PHD-TYPE ZINC FINGER DOMAIN-CONTAINING PROTEIN"/>
    <property type="match status" value="1"/>
</dbReference>
<dbReference type="GO" id="GO:0000977">
    <property type="term" value="F:RNA polymerase II transcription regulatory region sequence-specific DNA binding"/>
    <property type="evidence" value="ECO:0007669"/>
    <property type="project" value="TreeGrafter"/>
</dbReference>
<dbReference type="PANTHER" id="PTHR47025">
    <property type="entry name" value="AUTOIMMUNE REGULATOR"/>
    <property type="match status" value="1"/>
</dbReference>
<dbReference type="SUPFAM" id="SSF57903">
    <property type="entry name" value="FYVE/PHD zinc finger"/>
    <property type="match status" value="2"/>
</dbReference>
<dbReference type="CDD" id="cd15539">
    <property type="entry name" value="PHD1_AIRE"/>
    <property type="match status" value="1"/>
</dbReference>
<reference evidence="9 10" key="1">
    <citation type="journal article" date="2015" name="Proc. Natl. Acad. Sci. U.S.A.">
        <title>The resurrection genome of Boea hygrometrica: A blueprint for survival of dehydration.</title>
        <authorList>
            <person name="Xiao L."/>
            <person name="Yang G."/>
            <person name="Zhang L."/>
            <person name="Yang X."/>
            <person name="Zhao S."/>
            <person name="Ji Z."/>
            <person name="Zhou Q."/>
            <person name="Hu M."/>
            <person name="Wang Y."/>
            <person name="Chen M."/>
            <person name="Xu Y."/>
            <person name="Jin H."/>
            <person name="Xiao X."/>
            <person name="Hu G."/>
            <person name="Bao F."/>
            <person name="Hu Y."/>
            <person name="Wan P."/>
            <person name="Li L."/>
            <person name="Deng X."/>
            <person name="Kuang T."/>
            <person name="Xiang C."/>
            <person name="Zhu J.K."/>
            <person name="Oliver M.J."/>
            <person name="He Y."/>
        </authorList>
    </citation>
    <scope>NUCLEOTIDE SEQUENCE [LARGE SCALE GENOMIC DNA]</scope>
    <source>
        <strain evidence="10">cv. XS01</strain>
    </source>
</reference>
<gene>
    <name evidence="9" type="ORF">F511_06306</name>
</gene>
<dbReference type="Pfam" id="PF23209">
    <property type="entry name" value="IDM1_C"/>
    <property type="match status" value="1"/>
</dbReference>
<name>A0A2Z7B3A3_9LAMI</name>
<evidence type="ECO:0000259" key="8">
    <source>
        <dbReference type="PROSITE" id="PS50016"/>
    </source>
</evidence>
<dbReference type="Pfam" id="PF23011">
    <property type="entry name" value="PHD-1st_NSD"/>
    <property type="match status" value="1"/>
</dbReference>
<dbReference type="SMART" id="SM00249">
    <property type="entry name" value="PHD"/>
    <property type="match status" value="2"/>
</dbReference>
<feature type="region of interest" description="Disordered" evidence="7">
    <location>
        <begin position="141"/>
        <end position="170"/>
    </location>
</feature>
<evidence type="ECO:0000256" key="2">
    <source>
        <dbReference type="ARBA" id="ARBA00022723"/>
    </source>
</evidence>
<evidence type="ECO:0000256" key="7">
    <source>
        <dbReference type="SAM" id="MobiDB-lite"/>
    </source>
</evidence>
<dbReference type="Gene3D" id="3.40.630.30">
    <property type="match status" value="1"/>
</dbReference>
<dbReference type="GO" id="GO:0003682">
    <property type="term" value="F:chromatin binding"/>
    <property type="evidence" value="ECO:0007669"/>
    <property type="project" value="TreeGrafter"/>
</dbReference>
<feature type="domain" description="PHD-type" evidence="8">
    <location>
        <begin position="689"/>
        <end position="734"/>
    </location>
</feature>
<feature type="compositionally biased region" description="Polar residues" evidence="7">
    <location>
        <begin position="213"/>
        <end position="235"/>
    </location>
</feature>
<evidence type="ECO:0000256" key="4">
    <source>
        <dbReference type="ARBA" id="ARBA00022833"/>
    </source>
</evidence>
<evidence type="ECO:0000256" key="6">
    <source>
        <dbReference type="PROSITE-ProRule" id="PRU00146"/>
    </source>
</evidence>